<reference evidence="1" key="1">
    <citation type="journal article" date="2022" name="bioRxiv">
        <title>Sequencing and chromosome-scale assembly of the giantPleurodeles waltlgenome.</title>
        <authorList>
            <person name="Brown T."/>
            <person name="Elewa A."/>
            <person name="Iarovenko S."/>
            <person name="Subramanian E."/>
            <person name="Araus A.J."/>
            <person name="Petzold A."/>
            <person name="Susuki M."/>
            <person name="Suzuki K.-i.T."/>
            <person name="Hayashi T."/>
            <person name="Toyoda A."/>
            <person name="Oliveira C."/>
            <person name="Osipova E."/>
            <person name="Leigh N.D."/>
            <person name="Simon A."/>
            <person name="Yun M.H."/>
        </authorList>
    </citation>
    <scope>NUCLEOTIDE SEQUENCE</scope>
    <source>
        <strain evidence="1">20211129_DDA</strain>
        <tissue evidence="1">Liver</tissue>
    </source>
</reference>
<name>A0AAV7MAG1_PLEWA</name>
<proteinExistence type="predicted"/>
<comment type="caution">
    <text evidence="1">The sequence shown here is derived from an EMBL/GenBank/DDBJ whole genome shotgun (WGS) entry which is preliminary data.</text>
</comment>
<evidence type="ECO:0000313" key="2">
    <source>
        <dbReference type="Proteomes" id="UP001066276"/>
    </source>
</evidence>
<dbReference type="EMBL" id="JANPWB010000014">
    <property type="protein sequence ID" value="KAJ1098913.1"/>
    <property type="molecule type" value="Genomic_DNA"/>
</dbReference>
<accession>A0AAV7MAG1</accession>
<gene>
    <name evidence="1" type="ORF">NDU88_004020</name>
</gene>
<organism evidence="1 2">
    <name type="scientific">Pleurodeles waltl</name>
    <name type="common">Iberian ribbed newt</name>
    <dbReference type="NCBI Taxonomy" id="8319"/>
    <lineage>
        <taxon>Eukaryota</taxon>
        <taxon>Metazoa</taxon>
        <taxon>Chordata</taxon>
        <taxon>Craniata</taxon>
        <taxon>Vertebrata</taxon>
        <taxon>Euteleostomi</taxon>
        <taxon>Amphibia</taxon>
        <taxon>Batrachia</taxon>
        <taxon>Caudata</taxon>
        <taxon>Salamandroidea</taxon>
        <taxon>Salamandridae</taxon>
        <taxon>Pleurodelinae</taxon>
        <taxon>Pleurodeles</taxon>
    </lineage>
</organism>
<keyword evidence="2" id="KW-1185">Reference proteome</keyword>
<evidence type="ECO:0000313" key="1">
    <source>
        <dbReference type="EMBL" id="KAJ1098913.1"/>
    </source>
</evidence>
<protein>
    <submittedName>
        <fullName evidence="1">Uncharacterized protein</fullName>
    </submittedName>
</protein>
<dbReference type="AlphaFoldDB" id="A0AAV7MAG1"/>
<dbReference type="Proteomes" id="UP001066276">
    <property type="component" value="Chromosome 10"/>
</dbReference>
<sequence>MPVDCLLENNLEHTALKEVKLRLHLEMLGLPEWACMTTQSIDTREGDQKDLETATLAQMPARRRGEWHGKPAIAISIIQEEADLDVGNPEPTGKKWLGRRPY</sequence>